<gene>
    <name evidence="3" type="ORF">AB2L28_15790</name>
</gene>
<evidence type="ECO:0000259" key="2">
    <source>
        <dbReference type="Pfam" id="PF22725"/>
    </source>
</evidence>
<protein>
    <submittedName>
        <fullName evidence="3">Gfo/Idh/MocA family protein</fullName>
    </submittedName>
</protein>
<proteinExistence type="predicted"/>
<feature type="domain" description="Gfo/Idh/MocA-like oxidoreductase N-terminal" evidence="1">
    <location>
        <begin position="20"/>
        <end position="137"/>
    </location>
</feature>
<dbReference type="PANTHER" id="PTHR43377">
    <property type="entry name" value="BILIVERDIN REDUCTASE A"/>
    <property type="match status" value="1"/>
</dbReference>
<dbReference type="InterPro" id="IPR051450">
    <property type="entry name" value="Gfo/Idh/MocA_Oxidoreductases"/>
</dbReference>
<dbReference type="SUPFAM" id="SSF51735">
    <property type="entry name" value="NAD(P)-binding Rossmann-fold domains"/>
    <property type="match status" value="1"/>
</dbReference>
<dbReference type="Proteomes" id="UP001566476">
    <property type="component" value="Unassembled WGS sequence"/>
</dbReference>
<dbReference type="Gene3D" id="3.40.50.720">
    <property type="entry name" value="NAD(P)-binding Rossmann-like Domain"/>
    <property type="match status" value="1"/>
</dbReference>
<dbReference type="InterPro" id="IPR000683">
    <property type="entry name" value="Gfo/Idh/MocA-like_OxRdtase_N"/>
</dbReference>
<accession>A0ABV4I4S3</accession>
<evidence type="ECO:0000259" key="1">
    <source>
        <dbReference type="Pfam" id="PF01408"/>
    </source>
</evidence>
<organism evidence="3 4">
    <name type="scientific">Kineococcus mangrovi</name>
    <dbReference type="NCBI Taxonomy" id="1660183"/>
    <lineage>
        <taxon>Bacteria</taxon>
        <taxon>Bacillati</taxon>
        <taxon>Actinomycetota</taxon>
        <taxon>Actinomycetes</taxon>
        <taxon>Kineosporiales</taxon>
        <taxon>Kineosporiaceae</taxon>
        <taxon>Kineococcus</taxon>
    </lineage>
</organism>
<evidence type="ECO:0000313" key="4">
    <source>
        <dbReference type="Proteomes" id="UP001566476"/>
    </source>
</evidence>
<keyword evidence="4" id="KW-1185">Reference proteome</keyword>
<dbReference type="Pfam" id="PF22725">
    <property type="entry name" value="GFO_IDH_MocA_C3"/>
    <property type="match status" value="1"/>
</dbReference>
<dbReference type="InterPro" id="IPR055170">
    <property type="entry name" value="GFO_IDH_MocA-like_dom"/>
</dbReference>
<dbReference type="Gene3D" id="3.30.360.10">
    <property type="entry name" value="Dihydrodipicolinate Reductase, domain 2"/>
    <property type="match status" value="1"/>
</dbReference>
<sequence length="369" mass="40425">MISAATVVTRVTDSEQEEEMRIGVVGLGYWGSKHARVLSTVHEVDELVVHDANADRIEAVATAFPSVRRASSLDSLLEAVDGLVVATQPSSHSAIARAALERGVHVLVEKPLALDSLDARHLVTLAAATRTTLMVGHTFAYNPAVRALRDLIGRGELGDVLHMDSERLNLGLYQSDCDVLWDLAPHDISIVNSITGTSPSSVRCWGRGHIDRAVTDNAYLMLDYEESGTQAVVHVSWLSPHRVRRLTVVGSQRMAVFDDLANDERLRVFDKGVTPVDVPHTHDQPMTYRYGDIHVPYIPFQEPLLLEDQHFVECIRTGNAPLTGGGAGLDVVRTLEAASVSLEKGVEVRLDQIDLAEPSRRDHPALVLR</sequence>
<dbReference type="PANTHER" id="PTHR43377:SF6">
    <property type="entry name" value="GFO_IDH_MOCA-LIKE OXIDOREDUCTASE N-TERMINAL DOMAIN-CONTAINING PROTEIN"/>
    <property type="match status" value="1"/>
</dbReference>
<name>A0ABV4I4S3_9ACTN</name>
<dbReference type="RefSeq" id="WP_370719936.1">
    <property type="nucleotide sequence ID" value="NZ_JBGGTQ010000007.1"/>
</dbReference>
<dbReference type="InterPro" id="IPR036291">
    <property type="entry name" value="NAD(P)-bd_dom_sf"/>
</dbReference>
<dbReference type="SUPFAM" id="SSF55347">
    <property type="entry name" value="Glyceraldehyde-3-phosphate dehydrogenase-like, C-terminal domain"/>
    <property type="match status" value="1"/>
</dbReference>
<feature type="domain" description="GFO/IDH/MocA-like oxidoreductase" evidence="2">
    <location>
        <begin position="145"/>
        <end position="254"/>
    </location>
</feature>
<comment type="caution">
    <text evidence="3">The sequence shown here is derived from an EMBL/GenBank/DDBJ whole genome shotgun (WGS) entry which is preliminary data.</text>
</comment>
<evidence type="ECO:0000313" key="3">
    <source>
        <dbReference type="EMBL" id="MEZ0493700.1"/>
    </source>
</evidence>
<dbReference type="EMBL" id="JBGGTQ010000007">
    <property type="protein sequence ID" value="MEZ0493700.1"/>
    <property type="molecule type" value="Genomic_DNA"/>
</dbReference>
<dbReference type="Pfam" id="PF01408">
    <property type="entry name" value="GFO_IDH_MocA"/>
    <property type="match status" value="1"/>
</dbReference>
<reference evidence="3 4" key="1">
    <citation type="submission" date="2024-07" db="EMBL/GenBank/DDBJ databases">
        <authorList>
            <person name="Thanompreechachai J."/>
            <person name="Duangmal K."/>
        </authorList>
    </citation>
    <scope>NUCLEOTIDE SEQUENCE [LARGE SCALE GENOMIC DNA]</scope>
    <source>
        <strain evidence="3 4">TBRC 1896</strain>
    </source>
</reference>